<gene>
    <name evidence="7" type="ORF">FVB32_00400</name>
</gene>
<dbReference type="GO" id="GO:0006352">
    <property type="term" value="P:DNA-templated transcription initiation"/>
    <property type="evidence" value="ECO:0007669"/>
    <property type="project" value="InterPro"/>
</dbReference>
<dbReference type="Gene3D" id="1.10.1740.10">
    <property type="match status" value="1"/>
</dbReference>
<protein>
    <submittedName>
        <fullName evidence="7">RNA polymerase sigma-70 factor</fullName>
    </submittedName>
</protein>
<dbReference type="EMBL" id="VRUR01000001">
    <property type="protein sequence ID" value="TXN36780.1"/>
    <property type="molecule type" value="Genomic_DNA"/>
</dbReference>
<feature type="domain" description="RNA polymerase sigma factor 70 region 4 type 2" evidence="6">
    <location>
        <begin position="125"/>
        <end position="169"/>
    </location>
</feature>
<keyword evidence="2" id="KW-0805">Transcription regulation</keyword>
<proteinExistence type="inferred from homology"/>
<comment type="caution">
    <text evidence="7">The sequence shown here is derived from an EMBL/GenBank/DDBJ whole genome shotgun (WGS) entry which is preliminary data.</text>
</comment>
<sequence length="191" mass="22415">MLKFHQHSVLVEHLKQGDEKAFAHLIQEYHQLLCTFAYNLSKDTGKSEDIVQNVFLKVWEQRSQLKAEYSLKSYLHKLTYNEFIDQTRKQKSMSSLEKKYVETLNNFLEQKDWDQINKVITVVKAEIETLPPKCKKVFTLSKQDGLTNIEISEHLKISVKAVESHMTKAFSILRKKMGDKIKTILFFVFSN</sequence>
<keyword evidence="4" id="KW-0804">Transcription</keyword>
<dbReference type="InterPro" id="IPR039425">
    <property type="entry name" value="RNA_pol_sigma-70-like"/>
</dbReference>
<evidence type="ECO:0000256" key="4">
    <source>
        <dbReference type="ARBA" id="ARBA00023163"/>
    </source>
</evidence>
<accession>A0A5C8V607</accession>
<dbReference type="GO" id="GO:0003677">
    <property type="term" value="F:DNA binding"/>
    <property type="evidence" value="ECO:0007669"/>
    <property type="project" value="InterPro"/>
</dbReference>
<evidence type="ECO:0000313" key="8">
    <source>
        <dbReference type="Proteomes" id="UP000321456"/>
    </source>
</evidence>
<dbReference type="SUPFAM" id="SSF88659">
    <property type="entry name" value="Sigma3 and sigma4 domains of RNA polymerase sigma factors"/>
    <property type="match status" value="1"/>
</dbReference>
<dbReference type="InterPro" id="IPR036388">
    <property type="entry name" value="WH-like_DNA-bd_sf"/>
</dbReference>
<dbReference type="InterPro" id="IPR014284">
    <property type="entry name" value="RNA_pol_sigma-70_dom"/>
</dbReference>
<name>A0A5C8V607_9FLAO</name>
<dbReference type="AlphaFoldDB" id="A0A5C8V607"/>
<dbReference type="Pfam" id="PF08281">
    <property type="entry name" value="Sigma70_r4_2"/>
    <property type="match status" value="1"/>
</dbReference>
<evidence type="ECO:0000259" key="6">
    <source>
        <dbReference type="Pfam" id="PF08281"/>
    </source>
</evidence>
<evidence type="ECO:0000256" key="1">
    <source>
        <dbReference type="ARBA" id="ARBA00010641"/>
    </source>
</evidence>
<dbReference type="NCBIfam" id="TIGR02985">
    <property type="entry name" value="Sig70_bacteroi1"/>
    <property type="match status" value="1"/>
</dbReference>
<dbReference type="Gene3D" id="1.10.10.10">
    <property type="entry name" value="Winged helix-like DNA-binding domain superfamily/Winged helix DNA-binding domain"/>
    <property type="match status" value="1"/>
</dbReference>
<evidence type="ECO:0000313" key="7">
    <source>
        <dbReference type="EMBL" id="TXN36780.1"/>
    </source>
</evidence>
<dbReference type="InterPro" id="IPR013324">
    <property type="entry name" value="RNA_pol_sigma_r3/r4-like"/>
</dbReference>
<organism evidence="7 8">
    <name type="scientific">Flagellimonas hymeniacidonis</name>
    <dbReference type="NCBI Taxonomy" id="2603628"/>
    <lineage>
        <taxon>Bacteria</taxon>
        <taxon>Pseudomonadati</taxon>
        <taxon>Bacteroidota</taxon>
        <taxon>Flavobacteriia</taxon>
        <taxon>Flavobacteriales</taxon>
        <taxon>Flavobacteriaceae</taxon>
        <taxon>Flagellimonas</taxon>
    </lineage>
</organism>
<dbReference type="SUPFAM" id="SSF88946">
    <property type="entry name" value="Sigma2 domain of RNA polymerase sigma factors"/>
    <property type="match status" value="1"/>
</dbReference>
<dbReference type="GO" id="GO:0016987">
    <property type="term" value="F:sigma factor activity"/>
    <property type="evidence" value="ECO:0007669"/>
    <property type="project" value="UniProtKB-KW"/>
</dbReference>
<keyword evidence="8" id="KW-1185">Reference proteome</keyword>
<feature type="domain" description="RNA polymerase sigma-70 region 2" evidence="5">
    <location>
        <begin position="25"/>
        <end position="91"/>
    </location>
</feature>
<evidence type="ECO:0000256" key="2">
    <source>
        <dbReference type="ARBA" id="ARBA00023015"/>
    </source>
</evidence>
<dbReference type="InterPro" id="IPR007627">
    <property type="entry name" value="RNA_pol_sigma70_r2"/>
</dbReference>
<reference evidence="7 8" key="1">
    <citation type="submission" date="2019-08" db="EMBL/GenBank/DDBJ databases">
        <title>Professor.</title>
        <authorList>
            <person name="Park J.S."/>
        </authorList>
    </citation>
    <scope>NUCLEOTIDE SEQUENCE [LARGE SCALE GENOMIC DNA]</scope>
    <source>
        <strain evidence="7 8">176CP5-101</strain>
    </source>
</reference>
<comment type="similarity">
    <text evidence="1">Belongs to the sigma-70 factor family. ECF subfamily.</text>
</comment>
<dbReference type="PANTHER" id="PTHR43133:SF46">
    <property type="entry name" value="RNA POLYMERASE SIGMA-70 FACTOR ECF SUBFAMILY"/>
    <property type="match status" value="1"/>
</dbReference>
<dbReference type="PANTHER" id="PTHR43133">
    <property type="entry name" value="RNA POLYMERASE ECF-TYPE SIGMA FACTO"/>
    <property type="match status" value="1"/>
</dbReference>
<dbReference type="InterPro" id="IPR013325">
    <property type="entry name" value="RNA_pol_sigma_r2"/>
</dbReference>
<evidence type="ECO:0000259" key="5">
    <source>
        <dbReference type="Pfam" id="PF04542"/>
    </source>
</evidence>
<dbReference type="Pfam" id="PF04542">
    <property type="entry name" value="Sigma70_r2"/>
    <property type="match status" value="1"/>
</dbReference>
<keyword evidence="3" id="KW-0731">Sigma factor</keyword>
<evidence type="ECO:0000256" key="3">
    <source>
        <dbReference type="ARBA" id="ARBA00023082"/>
    </source>
</evidence>
<dbReference type="NCBIfam" id="TIGR02937">
    <property type="entry name" value="sigma70-ECF"/>
    <property type="match status" value="1"/>
</dbReference>
<dbReference type="InterPro" id="IPR013249">
    <property type="entry name" value="RNA_pol_sigma70_r4_t2"/>
</dbReference>
<dbReference type="RefSeq" id="WP_147740614.1">
    <property type="nucleotide sequence ID" value="NZ_VRUR01000001.1"/>
</dbReference>
<dbReference type="Proteomes" id="UP000321456">
    <property type="component" value="Unassembled WGS sequence"/>
</dbReference>
<dbReference type="InterPro" id="IPR014327">
    <property type="entry name" value="RNA_pol_sigma70_bacteroid"/>
</dbReference>